<gene>
    <name evidence="2" type="ORF">C7B45_17650</name>
</gene>
<feature type="transmembrane region" description="Helical" evidence="1">
    <location>
        <begin position="97"/>
        <end position="114"/>
    </location>
</feature>
<reference evidence="2 3" key="1">
    <citation type="journal article" date="2014" name="BMC Genomics">
        <title>Comparison of environmental and isolate Sulfobacillus genomes reveals diverse carbon, sulfur, nitrogen, and hydrogen metabolisms.</title>
        <authorList>
            <person name="Justice N.B."/>
            <person name="Norman A."/>
            <person name="Brown C.T."/>
            <person name="Singh A."/>
            <person name="Thomas B.C."/>
            <person name="Banfield J.F."/>
        </authorList>
    </citation>
    <scope>NUCLEOTIDE SEQUENCE [LARGE SCALE GENOMIC DNA]</scope>
    <source>
        <strain evidence="2">AMDSBA3</strain>
    </source>
</reference>
<keyword evidence="1" id="KW-0812">Transmembrane</keyword>
<feature type="transmembrane region" description="Helical" evidence="1">
    <location>
        <begin position="12"/>
        <end position="32"/>
    </location>
</feature>
<keyword evidence="1" id="KW-1133">Transmembrane helix</keyword>
<comment type="caution">
    <text evidence="2">The sequence shown here is derived from an EMBL/GenBank/DDBJ whole genome shotgun (WGS) entry which is preliminary data.</text>
</comment>
<dbReference type="AlphaFoldDB" id="A0A2T2WCE1"/>
<evidence type="ECO:0000313" key="2">
    <source>
        <dbReference type="EMBL" id="PSR19899.1"/>
    </source>
</evidence>
<name>A0A2T2WCE1_9FIRM</name>
<dbReference type="Proteomes" id="UP000241848">
    <property type="component" value="Unassembled WGS sequence"/>
</dbReference>
<feature type="transmembrane region" description="Helical" evidence="1">
    <location>
        <begin position="126"/>
        <end position="145"/>
    </location>
</feature>
<feature type="transmembrane region" description="Helical" evidence="1">
    <location>
        <begin position="65"/>
        <end position="85"/>
    </location>
</feature>
<evidence type="ECO:0008006" key="4">
    <source>
        <dbReference type="Google" id="ProtNLM"/>
    </source>
</evidence>
<accession>A0A2T2WCE1</accession>
<organism evidence="2 3">
    <name type="scientific">Sulfobacillus acidophilus</name>
    <dbReference type="NCBI Taxonomy" id="53633"/>
    <lineage>
        <taxon>Bacteria</taxon>
        <taxon>Bacillati</taxon>
        <taxon>Bacillota</taxon>
        <taxon>Clostridia</taxon>
        <taxon>Eubacteriales</taxon>
        <taxon>Clostridiales Family XVII. Incertae Sedis</taxon>
        <taxon>Sulfobacillus</taxon>
    </lineage>
</organism>
<dbReference type="EMBL" id="PXYV01000120">
    <property type="protein sequence ID" value="PSR19899.1"/>
    <property type="molecule type" value="Genomic_DNA"/>
</dbReference>
<keyword evidence="1" id="KW-0472">Membrane</keyword>
<protein>
    <recommendedName>
        <fullName evidence="4">DUF998 domain-containing protein</fullName>
    </recommendedName>
</protein>
<evidence type="ECO:0000256" key="1">
    <source>
        <dbReference type="SAM" id="Phobius"/>
    </source>
</evidence>
<proteinExistence type="predicted"/>
<sequence length="149" mass="16139">MVNRSISTQNPVQALSGVMVGLLLIQFVLGMYTNLYVTLPTMNAGHNGIPMGFHMMIARGFTSPVFMIHMMLGVFLVVLSLITALKSLSSTKSSTKLWSGIGLVAVVVAGYSGLTFFMDGQHNSDSFTMAIAWLIALSAYLLTMLQKEI</sequence>
<evidence type="ECO:0000313" key="3">
    <source>
        <dbReference type="Proteomes" id="UP000241848"/>
    </source>
</evidence>